<accession>A0ABQ8MV19</accession>
<gene>
    <name evidence="3" type="ORF">H4Q32_010608</name>
</gene>
<evidence type="ECO:0000313" key="3">
    <source>
        <dbReference type="EMBL" id="KAI2666684.1"/>
    </source>
</evidence>
<sequence>MAEAHRRPPISSDDSDFEARFNSWNLGIENPRYLRENPIPLSPIYNKSSLGKSSTLYDEAAPVKADKESNSVCVGLWSMVINNRWQQWQAKRKCVKPTLGKEKTEQLLSSSLHRLHLSSSHPSFSPSALQKAPRLCEFNASKSTNVIRFTDSWESENPEVCARLPHLFRQEFQNATDCPAADLISQVDRVPRWWQQLKALIRSQPEGWVAHTQILLMPHQNIFPKIHEKKDTASGMTSGHSDESFSCTLCLCKRKPYKHHTHAAQCCPLVGSLESRGDRADLWSQRRCPPSLRQWPTAFELPLGHRRLVEGQAIKGLTAVALGSLPPCHEGFLNSLGSSKACAVSHNGRIVKDSQNRSIGVWEPTAEILDRKNGEIDELKSMYRGKQKEAEETIRRLEKRGEGRTLSGSCLYTRCERSVSGKSRRIVPFGAAWGVSRQRDALRPGLNVCVCLSLSPVVQSLLRESQVIRQTKEKQISELKKMSDQSAESLKNEWEKKLHAVVAEMEQEKFELQKKHTDNIQELLEDTNQRLAKMEAEYSSQTHATVRAHTETAGRGLSAGLNLRDFKCMPTPQTCIPSATHGTVASINDETRACEQMLHELETRVKQLSVEVENGNLLRQKVTQEKAELEIHIASISAELQEANHRNISQQREIEQMREQHEEALQKLQARHNADMSHFQQEHALSTDKASSLTSPHTLHSPYTYLEQTVIHLKQQIQEAENRRQKQLRDQENKMQQEITDLQNITDRKTPGCCLPPHLQRAGPVIKQDGEADPCQGHICKAEAVYTCRPALQTLQAELEKERADSKRKMSKMEDSLRYVRQPVKCEQCCGLDWIMGLWKRLCSKSCFGKAISWPTAESLDVELAWGYCLCSRSPFPTTGMQREMWKWLGWRSEEARRVCVPGGIAHFRLDAVRVRLASLFHCHSQKISKTALTSCVPRSTYPPGADSAQNFKRPASTHIKRAPPDSGDQRMSGEI</sequence>
<feature type="coiled-coil region" evidence="1">
    <location>
        <begin position="591"/>
        <end position="674"/>
    </location>
</feature>
<dbReference type="EMBL" id="JACTAM010000003">
    <property type="protein sequence ID" value="KAI2666684.1"/>
    <property type="molecule type" value="Genomic_DNA"/>
</dbReference>
<feature type="region of interest" description="Disordered" evidence="2">
    <location>
        <begin position="944"/>
        <end position="976"/>
    </location>
</feature>
<feature type="coiled-coil region" evidence="1">
    <location>
        <begin position="369"/>
        <end position="400"/>
    </location>
</feature>
<feature type="coiled-coil region" evidence="1">
    <location>
        <begin position="517"/>
        <end position="544"/>
    </location>
</feature>
<dbReference type="Proteomes" id="UP000830375">
    <property type="component" value="Unassembled WGS sequence"/>
</dbReference>
<evidence type="ECO:0000313" key="4">
    <source>
        <dbReference type="Proteomes" id="UP000830375"/>
    </source>
</evidence>
<keyword evidence="1" id="KW-0175">Coiled coil</keyword>
<keyword evidence="4" id="KW-1185">Reference proteome</keyword>
<dbReference type="PANTHER" id="PTHR18871:SF2">
    <property type="entry name" value="CENTROSOMAL PROTEIN OF 112 KDA"/>
    <property type="match status" value="1"/>
</dbReference>
<protein>
    <submittedName>
        <fullName evidence="3">Centrosomal protein of 112 kDa</fullName>
    </submittedName>
</protein>
<organism evidence="3 4">
    <name type="scientific">Labeo rohita</name>
    <name type="common">Indian major carp</name>
    <name type="synonym">Cyprinus rohita</name>
    <dbReference type="NCBI Taxonomy" id="84645"/>
    <lineage>
        <taxon>Eukaryota</taxon>
        <taxon>Metazoa</taxon>
        <taxon>Chordata</taxon>
        <taxon>Craniata</taxon>
        <taxon>Vertebrata</taxon>
        <taxon>Euteleostomi</taxon>
        <taxon>Actinopterygii</taxon>
        <taxon>Neopterygii</taxon>
        <taxon>Teleostei</taxon>
        <taxon>Ostariophysi</taxon>
        <taxon>Cypriniformes</taxon>
        <taxon>Cyprinidae</taxon>
        <taxon>Labeoninae</taxon>
        <taxon>Labeonini</taxon>
        <taxon>Labeo</taxon>
    </lineage>
</organism>
<dbReference type="InterPro" id="IPR055310">
    <property type="entry name" value="CEP112"/>
</dbReference>
<evidence type="ECO:0000256" key="2">
    <source>
        <dbReference type="SAM" id="MobiDB-lite"/>
    </source>
</evidence>
<evidence type="ECO:0000256" key="1">
    <source>
        <dbReference type="SAM" id="Coils"/>
    </source>
</evidence>
<reference evidence="3 4" key="1">
    <citation type="submission" date="2022-01" db="EMBL/GenBank/DDBJ databases">
        <title>A high-quality chromosome-level genome assembly of rohu carp, Labeo rohita.</title>
        <authorList>
            <person name="Arick M.A. II"/>
            <person name="Hsu C.-Y."/>
            <person name="Magbanua Z."/>
            <person name="Pechanova O."/>
            <person name="Grover C."/>
            <person name="Miller E."/>
            <person name="Thrash A."/>
            <person name="Ezzel L."/>
            <person name="Alam S."/>
            <person name="Benzie J."/>
            <person name="Hamilton M."/>
            <person name="Karsi A."/>
            <person name="Lawrence M.L."/>
            <person name="Peterson D.G."/>
        </authorList>
    </citation>
    <scope>NUCLEOTIDE SEQUENCE [LARGE SCALE GENOMIC DNA]</scope>
    <source>
        <strain evidence="4">BAU-BD-2019</strain>
        <tissue evidence="3">Blood</tissue>
    </source>
</reference>
<name>A0ABQ8MV19_LABRO</name>
<comment type="caution">
    <text evidence="3">The sequence shown here is derived from an EMBL/GenBank/DDBJ whole genome shotgun (WGS) entry which is preliminary data.</text>
</comment>
<feature type="coiled-coil region" evidence="1">
    <location>
        <begin position="703"/>
        <end position="748"/>
    </location>
</feature>
<dbReference type="PANTHER" id="PTHR18871">
    <property type="entry name" value="CENTROSOMAL PROTEIN OF 112 KDA"/>
    <property type="match status" value="1"/>
</dbReference>
<proteinExistence type="predicted"/>